<dbReference type="Proteomes" id="UP000555407">
    <property type="component" value="Unassembled WGS sequence"/>
</dbReference>
<name>A0A7X6A4M0_9ACTN</name>
<sequence length="114" mass="11615">MGDARQTPGLTVQLRPAKSLAARLEGDLVVDEAANCLVVRKAGRHIDVAWPPGFSVAVRDGSIVLIDSSGQMVAELGDTVVLGGGHVSPSAAHATSCTGSERVFAASSVHLLSA</sequence>
<reference evidence="1 2" key="1">
    <citation type="submission" date="2020-03" db="EMBL/GenBank/DDBJ databases">
        <title>Sequencing the genomes of 1000 actinobacteria strains.</title>
        <authorList>
            <person name="Klenk H.-P."/>
        </authorList>
    </citation>
    <scope>NUCLEOTIDE SEQUENCE [LARGE SCALE GENOMIC DNA]</scope>
    <source>
        <strain evidence="1 2">DSM 45490</strain>
    </source>
</reference>
<accession>A0A7X6A4M0</accession>
<dbReference type="RefSeq" id="WP_167215229.1">
    <property type="nucleotide sequence ID" value="NZ_JAASRO010000001.1"/>
</dbReference>
<dbReference type="AlphaFoldDB" id="A0A7X6A4M0"/>
<evidence type="ECO:0000313" key="1">
    <source>
        <dbReference type="EMBL" id="NIK61083.1"/>
    </source>
</evidence>
<dbReference type="EMBL" id="JAASRO010000001">
    <property type="protein sequence ID" value="NIK61083.1"/>
    <property type="molecule type" value="Genomic_DNA"/>
</dbReference>
<organism evidence="1 2">
    <name type="scientific">Kribbella shirazensis</name>
    <dbReference type="NCBI Taxonomy" id="1105143"/>
    <lineage>
        <taxon>Bacteria</taxon>
        <taxon>Bacillati</taxon>
        <taxon>Actinomycetota</taxon>
        <taxon>Actinomycetes</taxon>
        <taxon>Propionibacteriales</taxon>
        <taxon>Kribbellaceae</taxon>
        <taxon>Kribbella</taxon>
    </lineage>
</organism>
<gene>
    <name evidence="1" type="ORF">BJY22_006800</name>
</gene>
<protein>
    <submittedName>
        <fullName evidence="1">Uncharacterized protein</fullName>
    </submittedName>
</protein>
<keyword evidence="2" id="KW-1185">Reference proteome</keyword>
<evidence type="ECO:0000313" key="2">
    <source>
        <dbReference type="Proteomes" id="UP000555407"/>
    </source>
</evidence>
<comment type="caution">
    <text evidence="1">The sequence shown here is derived from an EMBL/GenBank/DDBJ whole genome shotgun (WGS) entry which is preliminary data.</text>
</comment>
<proteinExistence type="predicted"/>